<feature type="signal peptide" evidence="1">
    <location>
        <begin position="1"/>
        <end position="21"/>
    </location>
</feature>
<evidence type="ECO:0000313" key="3">
    <source>
        <dbReference type="Proteomes" id="UP000283958"/>
    </source>
</evidence>
<sequence length="174" mass="20241">MLHKILIIHLLSFFLPVSISAGESEQFATMAHRFVGSNRFILQCELQHDRIINVRVDNRNLRILCLWMPQTKDDEYRLDDKTVALKSEVTHILIGYGQTPSNPLFYYYLPAKGTLKKPKIKTLDKYRSSYHYVTIIGENKSVPCSIPFLLIRIKADFDHFIPKQKIHQPVNKAD</sequence>
<comment type="caution">
    <text evidence="2">The sequence shown here is derived from an EMBL/GenBank/DDBJ whole genome shotgun (WGS) entry which is preliminary data.</text>
</comment>
<dbReference type="RefSeq" id="WP_118327725.1">
    <property type="nucleotide sequence ID" value="NZ_QRMN01000031.1"/>
</dbReference>
<protein>
    <submittedName>
        <fullName evidence="2">Uncharacterized protein</fullName>
    </submittedName>
</protein>
<evidence type="ECO:0000256" key="1">
    <source>
        <dbReference type="SAM" id="SignalP"/>
    </source>
</evidence>
<accession>A0A415DFM0</accession>
<reference evidence="2 3" key="1">
    <citation type="submission" date="2018-08" db="EMBL/GenBank/DDBJ databases">
        <title>A genome reference for cultivated species of the human gut microbiota.</title>
        <authorList>
            <person name="Zou Y."/>
            <person name="Xue W."/>
            <person name="Luo G."/>
        </authorList>
    </citation>
    <scope>NUCLEOTIDE SEQUENCE [LARGE SCALE GENOMIC DNA]</scope>
    <source>
        <strain evidence="2 3">AM09-18</strain>
    </source>
</reference>
<proteinExistence type="predicted"/>
<name>A0A415DFM0_PHOVU</name>
<dbReference type="Proteomes" id="UP000283958">
    <property type="component" value="Unassembled WGS sequence"/>
</dbReference>
<feature type="chain" id="PRO_5019341666" evidence="1">
    <location>
        <begin position="22"/>
        <end position="174"/>
    </location>
</feature>
<dbReference type="EMBL" id="QRMN01000031">
    <property type="protein sequence ID" value="RHJ75249.1"/>
    <property type="molecule type" value="Genomic_DNA"/>
</dbReference>
<evidence type="ECO:0000313" key="2">
    <source>
        <dbReference type="EMBL" id="RHJ75249.1"/>
    </source>
</evidence>
<dbReference type="AlphaFoldDB" id="A0A415DFM0"/>
<gene>
    <name evidence="2" type="ORF">DW105_13040</name>
</gene>
<organism evidence="2 3">
    <name type="scientific">Phocaeicola vulgatus</name>
    <name type="common">Bacteroides vulgatus</name>
    <dbReference type="NCBI Taxonomy" id="821"/>
    <lineage>
        <taxon>Bacteria</taxon>
        <taxon>Pseudomonadati</taxon>
        <taxon>Bacteroidota</taxon>
        <taxon>Bacteroidia</taxon>
        <taxon>Bacteroidales</taxon>
        <taxon>Bacteroidaceae</taxon>
        <taxon>Phocaeicola</taxon>
    </lineage>
</organism>
<keyword evidence="1" id="KW-0732">Signal</keyword>